<organism evidence="2 3">
    <name type="scientific">Elysia marginata</name>
    <dbReference type="NCBI Taxonomy" id="1093978"/>
    <lineage>
        <taxon>Eukaryota</taxon>
        <taxon>Metazoa</taxon>
        <taxon>Spiralia</taxon>
        <taxon>Lophotrochozoa</taxon>
        <taxon>Mollusca</taxon>
        <taxon>Gastropoda</taxon>
        <taxon>Heterobranchia</taxon>
        <taxon>Euthyneura</taxon>
        <taxon>Panpulmonata</taxon>
        <taxon>Sacoglossa</taxon>
        <taxon>Placobranchoidea</taxon>
        <taxon>Plakobranchidae</taxon>
        <taxon>Elysia</taxon>
    </lineage>
</organism>
<reference evidence="2 3" key="1">
    <citation type="journal article" date="2021" name="Elife">
        <title>Chloroplast acquisition without the gene transfer in kleptoplastic sea slugs, Plakobranchus ocellatus.</title>
        <authorList>
            <person name="Maeda T."/>
            <person name="Takahashi S."/>
            <person name="Yoshida T."/>
            <person name="Shimamura S."/>
            <person name="Takaki Y."/>
            <person name="Nagai Y."/>
            <person name="Toyoda A."/>
            <person name="Suzuki Y."/>
            <person name="Arimoto A."/>
            <person name="Ishii H."/>
            <person name="Satoh N."/>
            <person name="Nishiyama T."/>
            <person name="Hasebe M."/>
            <person name="Maruyama T."/>
            <person name="Minagawa J."/>
            <person name="Obokata J."/>
            <person name="Shigenobu S."/>
        </authorList>
    </citation>
    <scope>NUCLEOTIDE SEQUENCE [LARGE SCALE GENOMIC DNA]</scope>
</reference>
<feature type="compositionally biased region" description="Polar residues" evidence="1">
    <location>
        <begin position="98"/>
        <end position="121"/>
    </location>
</feature>
<dbReference type="InterPro" id="IPR052091">
    <property type="entry name" value="Beta-ala_Activ/Resist"/>
</dbReference>
<feature type="non-terminal residue" evidence="2">
    <location>
        <position position="1"/>
    </location>
</feature>
<feature type="region of interest" description="Disordered" evidence="1">
    <location>
        <begin position="86"/>
        <end position="121"/>
    </location>
</feature>
<dbReference type="EMBL" id="BMAT01011975">
    <property type="protein sequence ID" value="GFR83033.1"/>
    <property type="molecule type" value="Genomic_DNA"/>
</dbReference>
<dbReference type="SUPFAM" id="SSF50998">
    <property type="entry name" value="Quinoprotein alcohol dehydrogenase-like"/>
    <property type="match status" value="1"/>
</dbReference>
<dbReference type="InterPro" id="IPR011047">
    <property type="entry name" value="Quinoprotein_ADH-like_sf"/>
</dbReference>
<sequence length="304" mass="33880">NHLPESQQSIQGCDNFLSVGGDSLSAVRLATNLQTVSSLPMAHIYDLLVNKDFDHLLTVLTKQLQLNQSTSDSSLYQGDRFTDHARSGISNEDKLGQRYNSVLSRSRSQEGSLKVTNKNNSGKNAKRKILFVKGKEASTQKRNSDDNLHSKVSFKNKRKAKVKKECCCADTGVPRKIIQSGGRIISPVDHVHAEEKNQCTIRGSTYTDRSINTESSHQTPCRHQENELRLRLKWQFDTHKCVDASPLVIEFRNKSLTFIGSHSGLVSCLDVYTGTCEWSVRLPDRVESSACCTLDGQDLVVGKL</sequence>
<keyword evidence="3" id="KW-1185">Reference proteome</keyword>
<feature type="compositionally biased region" description="Basic and acidic residues" evidence="1">
    <location>
        <begin position="86"/>
        <end position="96"/>
    </location>
</feature>
<dbReference type="PANTHER" id="PTHR44394">
    <property type="entry name" value="BETA-ALANINE-ACTIVATING ENZYME"/>
    <property type="match status" value="1"/>
</dbReference>
<dbReference type="InterPro" id="IPR006162">
    <property type="entry name" value="Ppantetheine_attach_site"/>
</dbReference>
<accession>A0AAV4GBA9</accession>
<evidence type="ECO:0000313" key="3">
    <source>
        <dbReference type="Proteomes" id="UP000762676"/>
    </source>
</evidence>
<dbReference type="GO" id="GO:0043041">
    <property type="term" value="P:amino acid activation for nonribosomal peptide biosynthetic process"/>
    <property type="evidence" value="ECO:0007669"/>
    <property type="project" value="TreeGrafter"/>
</dbReference>
<gene>
    <name evidence="2" type="ORF">ElyMa_005966400</name>
</gene>
<comment type="caution">
    <text evidence="2">The sequence shown here is derived from an EMBL/GenBank/DDBJ whole genome shotgun (WGS) entry which is preliminary data.</text>
</comment>
<dbReference type="PROSITE" id="PS00012">
    <property type="entry name" value="PHOSPHOPANTETHEINE"/>
    <property type="match status" value="1"/>
</dbReference>
<protein>
    <submittedName>
        <fullName evidence="2">Acyl-CoA synthetase family member 4</fullName>
    </submittedName>
</protein>
<dbReference type="Gene3D" id="2.130.10.10">
    <property type="entry name" value="YVTN repeat-like/Quinoprotein amine dehydrogenase"/>
    <property type="match status" value="1"/>
</dbReference>
<dbReference type="InterPro" id="IPR015943">
    <property type="entry name" value="WD40/YVTN_repeat-like_dom_sf"/>
</dbReference>
<dbReference type="AlphaFoldDB" id="A0AAV4GBA9"/>
<proteinExistence type="predicted"/>
<dbReference type="PANTHER" id="PTHR44394:SF1">
    <property type="entry name" value="BETA-ALANINE-ACTIVATING ENZYME"/>
    <property type="match status" value="1"/>
</dbReference>
<dbReference type="Proteomes" id="UP000762676">
    <property type="component" value="Unassembled WGS sequence"/>
</dbReference>
<evidence type="ECO:0000256" key="1">
    <source>
        <dbReference type="SAM" id="MobiDB-lite"/>
    </source>
</evidence>
<evidence type="ECO:0000313" key="2">
    <source>
        <dbReference type="EMBL" id="GFR83033.1"/>
    </source>
</evidence>
<name>A0AAV4GBA9_9GAST</name>